<keyword evidence="5" id="KW-1185">Reference proteome</keyword>
<dbReference type="InterPro" id="IPR012912">
    <property type="entry name" value="Plasmid_pRiA4b_Orf3-like"/>
</dbReference>
<reference evidence="3 4" key="1">
    <citation type="submission" date="2018-06" db="EMBL/GenBank/DDBJ databases">
        <title>Complete Genome Sequence of Desulfobacter hydrogenophilus (DSM3380).</title>
        <authorList>
            <person name="Marietou A."/>
            <person name="Schreiber L."/>
            <person name="Marshall I."/>
            <person name="Jorgensen B."/>
        </authorList>
    </citation>
    <scope>NUCLEOTIDE SEQUENCE [LARGE SCALE GENOMIC DNA]</scope>
    <source>
        <strain evidence="3 4">DSM 3380</strain>
    </source>
</reference>
<dbReference type="Gene3D" id="3.10.290.30">
    <property type="entry name" value="MM3350-like"/>
    <property type="match status" value="1"/>
</dbReference>
<organism evidence="3 4">
    <name type="scientific">Desulfobacter hydrogenophilus</name>
    <dbReference type="NCBI Taxonomy" id="2291"/>
    <lineage>
        <taxon>Bacteria</taxon>
        <taxon>Pseudomonadati</taxon>
        <taxon>Thermodesulfobacteriota</taxon>
        <taxon>Desulfobacteria</taxon>
        <taxon>Desulfobacterales</taxon>
        <taxon>Desulfobacteraceae</taxon>
        <taxon>Desulfobacter</taxon>
    </lineage>
</organism>
<dbReference type="AlphaFoldDB" id="A0A328FAE4"/>
<protein>
    <submittedName>
        <fullName evidence="3">Plasmid pRiA4b ORF-3 family protein</fullName>
    </submittedName>
</protein>
<dbReference type="SUPFAM" id="SSF159941">
    <property type="entry name" value="MM3350-like"/>
    <property type="match status" value="1"/>
</dbReference>
<evidence type="ECO:0000313" key="2">
    <source>
        <dbReference type="EMBL" id="QBH13599.1"/>
    </source>
</evidence>
<proteinExistence type="predicted"/>
<dbReference type="PANTHER" id="PTHR41878">
    <property type="entry name" value="LEXA REPRESSOR-RELATED"/>
    <property type="match status" value="1"/>
</dbReference>
<dbReference type="RefSeq" id="WP_111958228.1">
    <property type="nucleotide sequence ID" value="NZ_CP036313.1"/>
</dbReference>
<dbReference type="Pfam" id="PF07929">
    <property type="entry name" value="PRiA4_ORF3"/>
    <property type="match status" value="1"/>
</dbReference>
<evidence type="ECO:0000313" key="4">
    <source>
        <dbReference type="Proteomes" id="UP000248798"/>
    </source>
</evidence>
<dbReference type="EMBL" id="CP036313">
    <property type="protein sequence ID" value="QBH13599.1"/>
    <property type="molecule type" value="Genomic_DNA"/>
</dbReference>
<dbReference type="Proteomes" id="UP000248798">
    <property type="component" value="Unassembled WGS sequence"/>
</dbReference>
<feature type="domain" description="Plasmid pRiA4b Orf3-like" evidence="1">
    <location>
        <begin position="12"/>
        <end position="178"/>
    </location>
</feature>
<dbReference type="EMBL" id="QLNI01000031">
    <property type="protein sequence ID" value="RAM01176.1"/>
    <property type="molecule type" value="Genomic_DNA"/>
</dbReference>
<reference evidence="2 5" key="2">
    <citation type="submission" date="2019-02" db="EMBL/GenBank/DDBJ databases">
        <title>Complete genome sequence of Desulfobacter hydrogenophilus AcRS1.</title>
        <authorList>
            <person name="Marietou A."/>
            <person name="Lund M.B."/>
            <person name="Marshall I.P.G."/>
            <person name="Schreiber L."/>
            <person name="Jorgensen B."/>
        </authorList>
    </citation>
    <scope>NUCLEOTIDE SEQUENCE [LARGE SCALE GENOMIC DNA]</scope>
    <source>
        <strain evidence="2 5">AcRS1</strain>
    </source>
</reference>
<evidence type="ECO:0000259" key="1">
    <source>
        <dbReference type="Pfam" id="PF07929"/>
    </source>
</evidence>
<evidence type="ECO:0000313" key="3">
    <source>
        <dbReference type="EMBL" id="RAM01176.1"/>
    </source>
</evidence>
<dbReference type="PANTHER" id="PTHR41878:SF1">
    <property type="entry name" value="TNPR PROTEIN"/>
    <property type="match status" value="1"/>
</dbReference>
<dbReference type="Proteomes" id="UP000293902">
    <property type="component" value="Chromosome"/>
</dbReference>
<name>A0A328FAE4_9BACT</name>
<dbReference type="OrthoDB" id="9816539at2"/>
<dbReference type="InterPro" id="IPR024047">
    <property type="entry name" value="MM3350-like_sf"/>
</dbReference>
<evidence type="ECO:0000313" key="5">
    <source>
        <dbReference type="Proteomes" id="UP000293902"/>
    </source>
</evidence>
<accession>A0A328FAE4</accession>
<sequence length="189" mass="22175">MVRKNNRDSKSLYQIKVTLVGSKPPIWRRLIVKDNIRLDQLHSVLQVAMGWFNYHLHQYRVGRSYIGIPDKDTDFDVTDERMVYLQDIMSNVKDNFIYEYDFGDGWEHKIVLEKILPLDSSESPVVIKGKKACPPEDCGGIWGYSDFLAAIQDPKHEEHEEMMEWVGGEFDPDEFNMNFINKKLNDLKF</sequence>
<gene>
    <name evidence="3" type="ORF">DO021_15320</name>
    <name evidence="2" type="ORF">EYB58_12085</name>
</gene>